<dbReference type="EMBL" id="JACLAN010000010">
    <property type="protein sequence ID" value="MBC8674190.1"/>
    <property type="molecule type" value="Genomic_DNA"/>
</dbReference>
<organism evidence="1">
    <name type="scientific">Aeromonas hydrophila</name>
    <dbReference type="NCBI Taxonomy" id="644"/>
    <lineage>
        <taxon>Bacteria</taxon>
        <taxon>Pseudomonadati</taxon>
        <taxon>Pseudomonadota</taxon>
        <taxon>Gammaproteobacteria</taxon>
        <taxon>Aeromonadales</taxon>
        <taxon>Aeromonadaceae</taxon>
        <taxon>Aeromonas</taxon>
    </lineage>
</organism>
<proteinExistence type="predicted"/>
<comment type="caution">
    <text evidence="1">The sequence shown here is derived from an EMBL/GenBank/DDBJ whole genome shotgun (WGS) entry which is preliminary data.</text>
</comment>
<gene>
    <name evidence="1" type="ORF">H2136_17890</name>
</gene>
<name>A0A926FNJ1_AERHY</name>
<dbReference type="AlphaFoldDB" id="A0A926FNJ1"/>
<sequence>MKPVCRLLARACSHLQICHNNNGKVINKNIGAYSYGPQRRPYPDSEVEFPADEQLVSTTDLRG</sequence>
<protein>
    <submittedName>
        <fullName evidence="1">Uncharacterized protein</fullName>
    </submittedName>
</protein>
<accession>A0A926FNJ1</accession>
<reference evidence="1" key="1">
    <citation type="submission" date="2020-07" db="EMBL/GenBank/DDBJ databases">
        <title>Carbapenem Resistant Aeromonas hydrophila Carrying blacphA7 Isolated from Two Solid Organ Transplant Patients.</title>
        <authorList>
            <person name="Hilt E."/>
            <person name="Fitzwater S.P."/>
            <person name="Ward K."/>
            <person name="De St Maurice A."/>
            <person name="Chandrasekaran S."/>
            <person name="Garner O.B."/>
            <person name="Yang S."/>
        </authorList>
    </citation>
    <scope>NUCLEOTIDE SEQUENCE</scope>
    <source>
        <strain evidence="1">B-1</strain>
    </source>
</reference>
<evidence type="ECO:0000313" key="1">
    <source>
        <dbReference type="EMBL" id="MBC8674190.1"/>
    </source>
</evidence>